<dbReference type="EMBL" id="FNSV01000005">
    <property type="protein sequence ID" value="SEC55309.1"/>
    <property type="molecule type" value="Genomic_DNA"/>
</dbReference>
<evidence type="ECO:0000259" key="2">
    <source>
        <dbReference type="Pfam" id="PF07992"/>
    </source>
</evidence>
<dbReference type="InterPro" id="IPR023753">
    <property type="entry name" value="FAD/NAD-binding_dom"/>
</dbReference>
<dbReference type="InterPro" id="IPR036188">
    <property type="entry name" value="FAD/NAD-bd_sf"/>
</dbReference>
<organism evidence="3 4">
    <name type="scientific">Rhodococcus koreensis</name>
    <dbReference type="NCBI Taxonomy" id="99653"/>
    <lineage>
        <taxon>Bacteria</taxon>
        <taxon>Bacillati</taxon>
        <taxon>Actinomycetota</taxon>
        <taxon>Actinomycetes</taxon>
        <taxon>Mycobacteriales</taxon>
        <taxon>Nocardiaceae</taxon>
        <taxon>Rhodococcus</taxon>
    </lineage>
</organism>
<gene>
    <name evidence="3" type="ORF">SAMN04490239_4515</name>
</gene>
<dbReference type="PANTHER" id="PTHR42949:SF3">
    <property type="entry name" value="ANAEROBIC GLYCEROL-3-PHOSPHATE DEHYDROGENASE SUBUNIT B"/>
    <property type="match status" value="1"/>
</dbReference>
<dbReference type="SUPFAM" id="SSF51905">
    <property type="entry name" value="FAD/NAD(P)-binding domain"/>
    <property type="match status" value="1"/>
</dbReference>
<dbReference type="Proteomes" id="UP000183561">
    <property type="component" value="Unassembled WGS sequence"/>
</dbReference>
<name>A0A1H4TG62_9NOCA</name>
<dbReference type="PRINTS" id="PR00469">
    <property type="entry name" value="PNDRDTASEII"/>
</dbReference>
<dbReference type="Gene3D" id="3.50.50.60">
    <property type="entry name" value="FAD/NAD(P)-binding domain"/>
    <property type="match status" value="2"/>
</dbReference>
<dbReference type="InterPro" id="IPR051691">
    <property type="entry name" value="Metab_Enz_Cyan_OpOx_G3PDH"/>
</dbReference>
<sequence length="443" mass="46962">MSVPTSPRTVVETDIAIVGGGPAGLSAATRLGKVHGHRALVLDRESRAGGIPRHCDHPGYGIRDLHTFIGGPAYAERLVRSATDAGAEIRTNATVTAVHPDGALDVTSPAGLLRVEAKALVLATGARERARPARLIPGDRPAGVYTTGQLQNLVHLHHGRVGTRAVIVGGELVSWSAAMTLRHASCDTVLMTTQYPSPESYAAFNIPGKALFRFAIATRTRVVGIIGRKNVEAIEIEHLDTGVRTKIDCDTVIFTGDWIPDHELARSAGIELDPGTKGPLVDTALRTSARGVFAAGNVLHPVDTADIAALDGTFVADQVAGYLDSHAPAPTGEALRILAEEPFRWVSPGLLRPGDPAPPRQRLLLWTDALVRFPKVTISQNGRVVTTKTLPWAASPGRVFRVPWSIMRDVDPSRGPVTVGLANATQTAPTLNGVGQFIPARCS</sequence>
<dbReference type="AlphaFoldDB" id="A0A1H4TG62"/>
<feature type="domain" description="FAD/NAD(P)-binding" evidence="2">
    <location>
        <begin position="14"/>
        <end position="309"/>
    </location>
</feature>
<keyword evidence="1" id="KW-0560">Oxidoreductase</keyword>
<evidence type="ECO:0000313" key="3">
    <source>
        <dbReference type="EMBL" id="SEC55309.1"/>
    </source>
</evidence>
<dbReference type="Pfam" id="PF07992">
    <property type="entry name" value="Pyr_redox_2"/>
    <property type="match status" value="1"/>
</dbReference>
<proteinExistence type="predicted"/>
<reference evidence="4" key="1">
    <citation type="submission" date="2016-10" db="EMBL/GenBank/DDBJ databases">
        <authorList>
            <person name="Varghese N."/>
            <person name="Submissions S."/>
        </authorList>
    </citation>
    <scope>NUCLEOTIDE SEQUENCE [LARGE SCALE GENOMIC DNA]</scope>
    <source>
        <strain evidence="4">DSM 44498</strain>
    </source>
</reference>
<dbReference type="PRINTS" id="PR00368">
    <property type="entry name" value="FADPNR"/>
</dbReference>
<accession>A0A1H4TG62</accession>
<dbReference type="OrthoDB" id="5287468at2"/>
<dbReference type="GO" id="GO:0016491">
    <property type="term" value="F:oxidoreductase activity"/>
    <property type="evidence" value="ECO:0007669"/>
    <property type="project" value="UniProtKB-KW"/>
</dbReference>
<dbReference type="RefSeq" id="WP_072939557.1">
    <property type="nucleotide sequence ID" value="NZ_FNSV01000005.1"/>
</dbReference>
<evidence type="ECO:0000313" key="4">
    <source>
        <dbReference type="Proteomes" id="UP000183561"/>
    </source>
</evidence>
<dbReference type="PANTHER" id="PTHR42949">
    <property type="entry name" value="ANAEROBIC GLYCEROL-3-PHOSPHATE DEHYDROGENASE SUBUNIT B"/>
    <property type="match status" value="1"/>
</dbReference>
<evidence type="ECO:0000256" key="1">
    <source>
        <dbReference type="ARBA" id="ARBA00023002"/>
    </source>
</evidence>
<protein>
    <submittedName>
        <fullName evidence="3">Thioredoxin reductase</fullName>
    </submittedName>
</protein>
<keyword evidence="4" id="KW-1185">Reference proteome</keyword>